<sequence length="233" mass="27314">MKHCLVEKLLSSRTIVPNIIKNTFSNAWRTNLSFNVDSLGRNLYFFKFDAKRDKEMGKTKKVYGYDKRLPDLFDERLPDFCYGCGRIGHMIKECRTFNKETEKDPEGWQFRSWLRFQGLNPRRRRKASPQRDEKEKSPFDSSMAKAGSFSSNETIAESIGKTSEERRRREKEEGINQRFQIPSSHIDLNLGPQEVDFIRDPKEYSPGIAKKILIKQIWLASIHHVNRLLSPLL</sequence>
<feature type="compositionally biased region" description="Basic and acidic residues" evidence="2">
    <location>
        <begin position="129"/>
        <end position="138"/>
    </location>
</feature>
<dbReference type="Proteomes" id="UP001642487">
    <property type="component" value="Chromosome 9"/>
</dbReference>
<evidence type="ECO:0000259" key="3">
    <source>
        <dbReference type="PROSITE" id="PS50158"/>
    </source>
</evidence>
<organism evidence="4 5">
    <name type="scientific">Citrullus colocynthis</name>
    <name type="common">colocynth</name>
    <dbReference type="NCBI Taxonomy" id="252529"/>
    <lineage>
        <taxon>Eukaryota</taxon>
        <taxon>Viridiplantae</taxon>
        <taxon>Streptophyta</taxon>
        <taxon>Embryophyta</taxon>
        <taxon>Tracheophyta</taxon>
        <taxon>Spermatophyta</taxon>
        <taxon>Magnoliopsida</taxon>
        <taxon>eudicotyledons</taxon>
        <taxon>Gunneridae</taxon>
        <taxon>Pentapetalae</taxon>
        <taxon>rosids</taxon>
        <taxon>fabids</taxon>
        <taxon>Cucurbitales</taxon>
        <taxon>Cucurbitaceae</taxon>
        <taxon>Benincaseae</taxon>
        <taxon>Citrullus</taxon>
    </lineage>
</organism>
<keyword evidence="1" id="KW-0479">Metal-binding</keyword>
<proteinExistence type="predicted"/>
<evidence type="ECO:0000256" key="1">
    <source>
        <dbReference type="PROSITE-ProRule" id="PRU00047"/>
    </source>
</evidence>
<dbReference type="InterPro" id="IPR001878">
    <property type="entry name" value="Znf_CCHC"/>
</dbReference>
<keyword evidence="1" id="KW-0862">Zinc</keyword>
<evidence type="ECO:0000256" key="2">
    <source>
        <dbReference type="SAM" id="MobiDB-lite"/>
    </source>
</evidence>
<dbReference type="EMBL" id="OZ021743">
    <property type="protein sequence ID" value="CAK9329193.1"/>
    <property type="molecule type" value="Genomic_DNA"/>
</dbReference>
<feature type="compositionally biased region" description="Basic and acidic residues" evidence="2">
    <location>
        <begin position="162"/>
        <end position="175"/>
    </location>
</feature>
<feature type="domain" description="CCHC-type" evidence="3">
    <location>
        <begin position="81"/>
        <end position="95"/>
    </location>
</feature>
<gene>
    <name evidence="4" type="ORF">CITCOLO1_LOCUS21633</name>
</gene>
<dbReference type="SUPFAM" id="SSF57756">
    <property type="entry name" value="Retrovirus zinc finger-like domains"/>
    <property type="match status" value="1"/>
</dbReference>
<reference evidence="4 5" key="1">
    <citation type="submission" date="2024-03" db="EMBL/GenBank/DDBJ databases">
        <authorList>
            <person name="Gkanogiannis A."/>
            <person name="Becerra Lopez-Lavalle L."/>
        </authorList>
    </citation>
    <scope>NUCLEOTIDE SEQUENCE [LARGE SCALE GENOMIC DNA]</scope>
</reference>
<keyword evidence="5" id="KW-1185">Reference proteome</keyword>
<keyword evidence="1" id="KW-0863">Zinc-finger</keyword>
<dbReference type="InterPro" id="IPR036875">
    <property type="entry name" value="Znf_CCHC_sf"/>
</dbReference>
<name>A0ABP0Z8T4_9ROSI</name>
<dbReference type="PROSITE" id="PS50158">
    <property type="entry name" value="ZF_CCHC"/>
    <property type="match status" value="1"/>
</dbReference>
<evidence type="ECO:0000313" key="5">
    <source>
        <dbReference type="Proteomes" id="UP001642487"/>
    </source>
</evidence>
<feature type="region of interest" description="Disordered" evidence="2">
    <location>
        <begin position="121"/>
        <end position="177"/>
    </location>
</feature>
<accession>A0ABP0Z8T4</accession>
<evidence type="ECO:0000313" key="4">
    <source>
        <dbReference type="EMBL" id="CAK9329193.1"/>
    </source>
</evidence>
<protein>
    <recommendedName>
        <fullName evidence="3">CCHC-type domain-containing protein</fullName>
    </recommendedName>
</protein>